<name>A0A1T4PRX5_9PORP</name>
<dbReference type="RefSeq" id="WP_078737455.1">
    <property type="nucleotide sequence ID" value="NZ_FUXE01000019.1"/>
</dbReference>
<dbReference type="Proteomes" id="UP000190121">
    <property type="component" value="Unassembled WGS sequence"/>
</dbReference>
<sequence>MEIDTILDEILLIVHDFRHIVEDANEDFINSPPKDCSKIALDLFEHKASQTRILATFMLDKLPVKDEKALRYLRERVSNDDNW</sequence>
<accession>A0A1T4PRX5</accession>
<dbReference type="Gene3D" id="1.10.1240.70">
    <property type="match status" value="1"/>
</dbReference>
<protein>
    <submittedName>
        <fullName evidence="1">Uncharacterized protein</fullName>
    </submittedName>
</protein>
<keyword evidence="2" id="KW-1185">Reference proteome</keyword>
<dbReference type="EMBL" id="FUXE01000019">
    <property type="protein sequence ID" value="SJZ93947.1"/>
    <property type="molecule type" value="Genomic_DNA"/>
</dbReference>
<proteinExistence type="predicted"/>
<evidence type="ECO:0000313" key="2">
    <source>
        <dbReference type="Proteomes" id="UP000190121"/>
    </source>
</evidence>
<evidence type="ECO:0000313" key="1">
    <source>
        <dbReference type="EMBL" id="SJZ93947.1"/>
    </source>
</evidence>
<reference evidence="2" key="1">
    <citation type="submission" date="2017-02" db="EMBL/GenBank/DDBJ databases">
        <authorList>
            <person name="Varghese N."/>
            <person name="Submissions S."/>
        </authorList>
    </citation>
    <scope>NUCLEOTIDE SEQUENCE [LARGE SCALE GENOMIC DNA]</scope>
    <source>
        <strain evidence="2">ATCC 51356</strain>
    </source>
</reference>
<gene>
    <name evidence="1" type="ORF">SAMN02745171_01560</name>
</gene>
<organism evidence="1 2">
    <name type="scientific">Porphyromonas circumdentaria</name>
    <dbReference type="NCBI Taxonomy" id="29524"/>
    <lineage>
        <taxon>Bacteria</taxon>
        <taxon>Pseudomonadati</taxon>
        <taxon>Bacteroidota</taxon>
        <taxon>Bacteroidia</taxon>
        <taxon>Bacteroidales</taxon>
        <taxon>Porphyromonadaceae</taxon>
        <taxon>Porphyromonas</taxon>
    </lineage>
</organism>
<dbReference type="AlphaFoldDB" id="A0A1T4PRX5"/>